<dbReference type="Pfam" id="PF13692">
    <property type="entry name" value="Glyco_trans_1_4"/>
    <property type="match status" value="1"/>
</dbReference>
<dbReference type="OrthoDB" id="9816564at2"/>
<dbReference type="Gene3D" id="3.40.50.2000">
    <property type="entry name" value="Glycogen Phosphorylase B"/>
    <property type="match status" value="1"/>
</dbReference>
<evidence type="ECO:0000313" key="1">
    <source>
        <dbReference type="EMBL" id="AMN34490.1"/>
    </source>
</evidence>
<evidence type="ECO:0000313" key="2">
    <source>
        <dbReference type="Proteomes" id="UP000070260"/>
    </source>
</evidence>
<sequence length="427" mass="50473">MSVGRIARRTTEVLKEDGLIEVIKRVLRYIKRRIKDKLDNNALTYRKNYEEANAIFHKILKKEKFKAVVVFDSRVGWNIPLFQRSQHMANELTDDGYLYFYRTSEQFDPHVKTVEKLKDRLYLVNMANFALQNAMFDLLKEYKGHKFLSLYSTDVYLDEQYIKEKYIDNGFKVIYEYIDELSDEISGHLPDFVYDRHKNIIEDKSNIAVGSADKLIEEIEEIRGKENVAMITNGVQYDHWQYRSDEVPEKLKDIVSKGNPIIGYFGALAKWFDYELLKKVAKERPNYEIVLIGFLYDNSFKDSKIDELENVHYLGIVDYKELNQYSQYFTISTIPFLLNDITESTSPVKLFEYMAMGHPIVTTDMRECRKYKSVLIGKSHEDFIEKLDFALTLDKKDEYYNYLKEEALANTWREKAAILDRLIDKNI</sequence>
<dbReference type="RefSeq" id="WP_061426216.1">
    <property type="nucleotide sequence ID" value="NZ_CABPRL010000002.1"/>
</dbReference>
<dbReference type="Proteomes" id="UP000070260">
    <property type="component" value="Chromosome"/>
</dbReference>
<proteinExistence type="predicted"/>
<dbReference type="PATRIC" id="fig|1502.177.peg.289"/>
<name>A0A127EEU5_CLOPF</name>
<reference evidence="1 2" key="1">
    <citation type="journal article" date="2016" name="PLoS ONE">
        <title>Plasmid Characterization and Chromosome Analysis of Two netF+ Clostridium perfringens Isolates Associated with Foal and Canine Necrotizing Enteritis.</title>
        <authorList>
            <person name="Mehdizadeh Gohari I."/>
            <person name="Kropinski A.M."/>
            <person name="Weese S.J."/>
            <person name="Parreira V.R."/>
            <person name="Whitehead A.E."/>
            <person name="Boerlin P."/>
            <person name="Prescott J.F."/>
        </authorList>
    </citation>
    <scope>NUCLEOTIDE SEQUENCE [LARGE SCALE GENOMIC DNA]</scope>
    <source>
        <strain evidence="1 2">JP838</strain>
    </source>
</reference>
<gene>
    <name evidence="1" type="ORF">JFP838_01560</name>
</gene>
<keyword evidence="1" id="KW-0808">Transferase</keyword>
<organism evidence="1 2">
    <name type="scientific">Clostridium perfringens</name>
    <dbReference type="NCBI Taxonomy" id="1502"/>
    <lineage>
        <taxon>Bacteria</taxon>
        <taxon>Bacillati</taxon>
        <taxon>Bacillota</taxon>
        <taxon>Clostridia</taxon>
        <taxon>Eubacteriales</taxon>
        <taxon>Clostridiaceae</taxon>
        <taxon>Clostridium</taxon>
    </lineage>
</organism>
<dbReference type="EMBL" id="CP010994">
    <property type="protein sequence ID" value="AMN34490.1"/>
    <property type="molecule type" value="Genomic_DNA"/>
</dbReference>
<dbReference type="GO" id="GO:0016740">
    <property type="term" value="F:transferase activity"/>
    <property type="evidence" value="ECO:0007669"/>
    <property type="project" value="UniProtKB-KW"/>
</dbReference>
<protein>
    <submittedName>
        <fullName evidence="1">Glycosyl transferase family 1</fullName>
    </submittedName>
</protein>
<dbReference type="AlphaFoldDB" id="A0A127EEU5"/>
<dbReference type="SUPFAM" id="SSF53756">
    <property type="entry name" value="UDP-Glycosyltransferase/glycogen phosphorylase"/>
    <property type="match status" value="1"/>
</dbReference>
<accession>A0A127EEU5</accession>